<dbReference type="SUPFAM" id="SSF51735">
    <property type="entry name" value="NAD(P)-binding Rossmann-fold domains"/>
    <property type="match status" value="1"/>
</dbReference>
<keyword evidence="2" id="KW-0560">Oxidoreductase</keyword>
<dbReference type="InterPro" id="IPR036291">
    <property type="entry name" value="NAD(P)-bd_dom_sf"/>
</dbReference>
<proteinExistence type="inferred from homology"/>
<sequence length="306" mass="32489">MFLPTFSVSSTAEEVATTLAAEIKGKNVLITGTSRNGIGFETARVIAKYANLVIITGYNLERLKLSEAIKQEFSSANIRPLVLDLLSLSSVRKTAAEVNTYSGPLHVLIHNAATPIGPFKPTEDKIESQVATNHVAPFLPTKPLVPKLLATLSSAYIPRVVFVSSAAHAAHAGVFESSLLHPEPATYYTGSGAYFLSKSANVPTAIELSKRSGGRINAYSLHPGGVSSSLIRGHKYGSEGAIYRGYAGYECILDPDGNPNTEKFPWKVIPEAAATIVVAAFDPRLDGVPGGLSYGLYRVEQGQGSA</sequence>
<dbReference type="GO" id="GO:0016491">
    <property type="term" value="F:oxidoreductase activity"/>
    <property type="evidence" value="ECO:0007669"/>
    <property type="project" value="UniProtKB-KW"/>
</dbReference>
<dbReference type="Gene3D" id="3.40.50.720">
    <property type="entry name" value="NAD(P)-binding Rossmann-like Domain"/>
    <property type="match status" value="1"/>
</dbReference>
<dbReference type="PANTHER" id="PTHR24320:SF283">
    <property type="entry name" value="RETINOL DEHYDROGENASE 11"/>
    <property type="match status" value="1"/>
</dbReference>
<dbReference type="InterPro" id="IPR002347">
    <property type="entry name" value="SDR_fam"/>
</dbReference>
<dbReference type="Pfam" id="PF00106">
    <property type="entry name" value="adh_short"/>
    <property type="match status" value="1"/>
</dbReference>
<comment type="caution">
    <text evidence="3">The sequence shown here is derived from an EMBL/GenBank/DDBJ whole genome shotgun (WGS) entry which is preliminary data.</text>
</comment>
<dbReference type="AlphaFoldDB" id="A0A8H7CEW3"/>
<comment type="similarity">
    <text evidence="1">Belongs to the short-chain dehydrogenases/reductases (SDR) family.</text>
</comment>
<evidence type="ECO:0000256" key="2">
    <source>
        <dbReference type="ARBA" id="ARBA00023002"/>
    </source>
</evidence>
<dbReference type="OrthoDB" id="191139at2759"/>
<keyword evidence="4" id="KW-1185">Reference proteome</keyword>
<reference evidence="3" key="1">
    <citation type="submission" date="2020-05" db="EMBL/GenBank/DDBJ databases">
        <title>Mycena genomes resolve the evolution of fungal bioluminescence.</title>
        <authorList>
            <person name="Tsai I.J."/>
        </authorList>
    </citation>
    <scope>NUCLEOTIDE SEQUENCE</scope>
    <source>
        <strain evidence="3">CCC161011</strain>
    </source>
</reference>
<evidence type="ECO:0000313" key="4">
    <source>
        <dbReference type="Proteomes" id="UP000620124"/>
    </source>
</evidence>
<evidence type="ECO:0000313" key="3">
    <source>
        <dbReference type="EMBL" id="KAF7333417.1"/>
    </source>
</evidence>
<organism evidence="3 4">
    <name type="scientific">Mycena venus</name>
    <dbReference type="NCBI Taxonomy" id="2733690"/>
    <lineage>
        <taxon>Eukaryota</taxon>
        <taxon>Fungi</taxon>
        <taxon>Dikarya</taxon>
        <taxon>Basidiomycota</taxon>
        <taxon>Agaricomycotina</taxon>
        <taxon>Agaricomycetes</taxon>
        <taxon>Agaricomycetidae</taxon>
        <taxon>Agaricales</taxon>
        <taxon>Marasmiineae</taxon>
        <taxon>Mycenaceae</taxon>
        <taxon>Mycena</taxon>
    </lineage>
</organism>
<accession>A0A8H7CEW3</accession>
<dbReference type="EMBL" id="JACAZI010000029">
    <property type="protein sequence ID" value="KAF7333417.1"/>
    <property type="molecule type" value="Genomic_DNA"/>
</dbReference>
<gene>
    <name evidence="3" type="ORF">MVEN_02357500</name>
</gene>
<name>A0A8H7CEW3_9AGAR</name>
<dbReference type="Proteomes" id="UP000620124">
    <property type="component" value="Unassembled WGS sequence"/>
</dbReference>
<dbReference type="PANTHER" id="PTHR24320">
    <property type="entry name" value="RETINOL DEHYDROGENASE"/>
    <property type="match status" value="1"/>
</dbReference>
<protein>
    <submittedName>
        <fullName evidence="3">Short-chain dehydrogenase/reductase family protein</fullName>
    </submittedName>
</protein>
<evidence type="ECO:0000256" key="1">
    <source>
        <dbReference type="ARBA" id="ARBA00006484"/>
    </source>
</evidence>